<evidence type="ECO:0000313" key="3">
    <source>
        <dbReference type="EMBL" id="OGG26102.1"/>
    </source>
</evidence>
<evidence type="ECO:0000313" key="4">
    <source>
        <dbReference type="Proteomes" id="UP000176609"/>
    </source>
</evidence>
<dbReference type="EMBL" id="MFJR01000013">
    <property type="protein sequence ID" value="OGG26102.1"/>
    <property type="molecule type" value="Genomic_DNA"/>
</dbReference>
<keyword evidence="1" id="KW-0472">Membrane</keyword>
<feature type="domain" description="SH3b" evidence="2">
    <location>
        <begin position="181"/>
        <end position="231"/>
    </location>
</feature>
<dbReference type="Gene3D" id="2.30.30.40">
    <property type="entry name" value="SH3 Domains"/>
    <property type="match status" value="1"/>
</dbReference>
<keyword evidence="1" id="KW-0812">Transmembrane</keyword>
<feature type="transmembrane region" description="Helical" evidence="1">
    <location>
        <begin position="33"/>
        <end position="53"/>
    </location>
</feature>
<protein>
    <recommendedName>
        <fullName evidence="2">SH3b domain-containing protein</fullName>
    </recommendedName>
</protein>
<evidence type="ECO:0000256" key="1">
    <source>
        <dbReference type="SAM" id="Phobius"/>
    </source>
</evidence>
<keyword evidence="1" id="KW-1133">Transmembrane helix</keyword>
<organism evidence="3 4">
    <name type="scientific">Candidatus Gottesmanbacteria bacterium RIFCSPLOWO2_01_FULL_39_12b</name>
    <dbReference type="NCBI Taxonomy" id="1798388"/>
    <lineage>
        <taxon>Bacteria</taxon>
        <taxon>Candidatus Gottesmaniibacteriota</taxon>
    </lineage>
</organism>
<gene>
    <name evidence="3" type="ORF">A2960_03845</name>
</gene>
<sequence length="239" mass="27053">MKRYQLFLAYYTLITSLVLFIWSLIFAPKPQGFLLTLIVIPTSIYFWLLVLGVSKLKPSAPSSENQTQEKQVKLPLIALITLFISSFISAFSIFVYPAINSRLLNSESASLSVSGQVSSLKLELENQNKAFHEEMVREFGEVKDQLAKIKPAPKVTEAATNPEETPVQVGTVTIKDQKNKTVNIYQEKNLNSNVIGKAEFGKNYTYIEKDPNWYLILLGEKEGFISNQFVKEVDYLKSQ</sequence>
<comment type="caution">
    <text evidence="3">The sequence shown here is derived from an EMBL/GenBank/DDBJ whole genome shotgun (WGS) entry which is preliminary data.</text>
</comment>
<dbReference type="AlphaFoldDB" id="A0A1F6ANL5"/>
<dbReference type="Proteomes" id="UP000176609">
    <property type="component" value="Unassembled WGS sequence"/>
</dbReference>
<reference evidence="3 4" key="1">
    <citation type="journal article" date="2016" name="Nat. Commun.">
        <title>Thousands of microbial genomes shed light on interconnected biogeochemical processes in an aquifer system.</title>
        <authorList>
            <person name="Anantharaman K."/>
            <person name="Brown C.T."/>
            <person name="Hug L.A."/>
            <person name="Sharon I."/>
            <person name="Castelle C.J."/>
            <person name="Probst A.J."/>
            <person name="Thomas B.C."/>
            <person name="Singh A."/>
            <person name="Wilkins M.J."/>
            <person name="Karaoz U."/>
            <person name="Brodie E.L."/>
            <person name="Williams K.H."/>
            <person name="Hubbard S.S."/>
            <person name="Banfield J.F."/>
        </authorList>
    </citation>
    <scope>NUCLEOTIDE SEQUENCE [LARGE SCALE GENOMIC DNA]</scope>
</reference>
<feature type="transmembrane region" description="Helical" evidence="1">
    <location>
        <begin position="7"/>
        <end position="27"/>
    </location>
</feature>
<proteinExistence type="predicted"/>
<dbReference type="Pfam" id="PF08239">
    <property type="entry name" value="SH3_3"/>
    <property type="match status" value="1"/>
</dbReference>
<name>A0A1F6ANL5_9BACT</name>
<accession>A0A1F6ANL5</accession>
<dbReference type="InterPro" id="IPR003646">
    <property type="entry name" value="SH3-like_bac-type"/>
</dbReference>
<evidence type="ECO:0000259" key="2">
    <source>
        <dbReference type="Pfam" id="PF08239"/>
    </source>
</evidence>
<feature type="transmembrane region" description="Helical" evidence="1">
    <location>
        <begin position="74"/>
        <end position="99"/>
    </location>
</feature>